<evidence type="ECO:0000256" key="4">
    <source>
        <dbReference type="ARBA" id="ARBA00022840"/>
    </source>
</evidence>
<dbReference type="InterPro" id="IPR017871">
    <property type="entry name" value="ABC_transporter-like_CS"/>
</dbReference>
<dbReference type="GO" id="GO:0043190">
    <property type="term" value="C:ATP-binding cassette (ABC) transporter complex"/>
    <property type="evidence" value="ECO:0007669"/>
    <property type="project" value="TreeGrafter"/>
</dbReference>
<dbReference type="InterPro" id="IPR050095">
    <property type="entry name" value="ECF_ABC_transporter_ATP-bd"/>
</dbReference>
<dbReference type="OrthoDB" id="9784332at2"/>
<keyword evidence="7" id="KW-1185">Reference proteome</keyword>
<feature type="domain" description="ABC transporter" evidence="5">
    <location>
        <begin position="3"/>
        <end position="234"/>
    </location>
</feature>
<keyword evidence="3" id="KW-0547">Nucleotide-binding</keyword>
<evidence type="ECO:0000313" key="7">
    <source>
        <dbReference type="Proteomes" id="UP000029692"/>
    </source>
</evidence>
<dbReference type="Pfam" id="PF00005">
    <property type="entry name" value="ABC_tran"/>
    <property type="match status" value="1"/>
</dbReference>
<dbReference type="SMART" id="SM00382">
    <property type="entry name" value="AAA"/>
    <property type="match status" value="1"/>
</dbReference>
<name>A0A098QX01_9SPIO</name>
<dbReference type="Gene3D" id="3.40.50.300">
    <property type="entry name" value="P-loop containing nucleotide triphosphate hydrolases"/>
    <property type="match status" value="1"/>
</dbReference>
<keyword evidence="4" id="KW-0067">ATP-binding</keyword>
<dbReference type="GO" id="GO:0042626">
    <property type="term" value="F:ATPase-coupled transmembrane transporter activity"/>
    <property type="evidence" value="ECO:0007669"/>
    <property type="project" value="TreeGrafter"/>
</dbReference>
<evidence type="ECO:0000259" key="5">
    <source>
        <dbReference type="PROSITE" id="PS50893"/>
    </source>
</evidence>
<accession>A0A098QX01</accession>
<dbReference type="SUPFAM" id="SSF52540">
    <property type="entry name" value="P-loop containing nucleoside triphosphate hydrolases"/>
    <property type="match status" value="1"/>
</dbReference>
<evidence type="ECO:0000313" key="6">
    <source>
        <dbReference type="EMBL" id="KGE72234.1"/>
    </source>
</evidence>
<keyword evidence="2" id="KW-0813">Transport</keyword>
<sequence>MVLQATDLSYSIGGKTVLEDISVRFSTPELTVLTGPNGSGKTLFLQLLAGLIRPVRGEITMDGRAFPGGNNRLGSRVGMVFQLSERQILGQTVEEDILFGLSRLGLSRQEVESRLEECLNWSGLVTHRTQNPHSLSGGEMRRLALASVIAMGPEFLLLDEPFVGLDYSGATQVLSLLLSLREQGKGIIVVTHSLDAILAHADRLVIQKQGRIIADGLPERILPYLEDHGVRRPPLKLPEMSWLPG</sequence>
<dbReference type="EMBL" id="JNUP01000059">
    <property type="protein sequence ID" value="KGE72234.1"/>
    <property type="molecule type" value="Genomic_DNA"/>
</dbReference>
<gene>
    <name evidence="6" type="ORF">DC28_07600</name>
</gene>
<evidence type="ECO:0000256" key="1">
    <source>
        <dbReference type="ARBA" id="ARBA00005417"/>
    </source>
</evidence>
<dbReference type="STRING" id="1480694.DC28_07600"/>
<dbReference type="InterPro" id="IPR015856">
    <property type="entry name" value="ABC_transpr_CbiO/EcfA_su"/>
</dbReference>
<dbReference type="PANTHER" id="PTHR43553:SF24">
    <property type="entry name" value="ENERGY-COUPLING FACTOR TRANSPORTER ATP-BINDING PROTEIN ECFA1"/>
    <property type="match status" value="1"/>
</dbReference>
<evidence type="ECO:0000256" key="2">
    <source>
        <dbReference type="ARBA" id="ARBA00022448"/>
    </source>
</evidence>
<dbReference type="InterPro" id="IPR003593">
    <property type="entry name" value="AAA+_ATPase"/>
</dbReference>
<dbReference type="PROSITE" id="PS00211">
    <property type="entry name" value="ABC_TRANSPORTER_1"/>
    <property type="match status" value="1"/>
</dbReference>
<dbReference type="InterPro" id="IPR003439">
    <property type="entry name" value="ABC_transporter-like_ATP-bd"/>
</dbReference>
<dbReference type="PROSITE" id="PS50893">
    <property type="entry name" value="ABC_TRANSPORTER_2"/>
    <property type="match status" value="1"/>
</dbReference>
<protein>
    <recommendedName>
        <fullName evidence="5">ABC transporter domain-containing protein</fullName>
    </recommendedName>
</protein>
<evidence type="ECO:0000256" key="3">
    <source>
        <dbReference type="ARBA" id="ARBA00022741"/>
    </source>
</evidence>
<dbReference type="GO" id="GO:0016887">
    <property type="term" value="F:ATP hydrolysis activity"/>
    <property type="evidence" value="ECO:0007669"/>
    <property type="project" value="InterPro"/>
</dbReference>
<reference evidence="6 7" key="1">
    <citation type="submission" date="2014-05" db="EMBL/GenBank/DDBJ databases">
        <title>De novo Genome Sequence of Spirocheata sp.</title>
        <authorList>
            <person name="Shivani Y."/>
            <person name="Subhash Y."/>
            <person name="Tushar L."/>
            <person name="Sasikala C."/>
            <person name="Ramana C.V."/>
        </authorList>
    </citation>
    <scope>NUCLEOTIDE SEQUENCE [LARGE SCALE GENOMIC DNA]</scope>
    <source>
        <strain evidence="6 7">JC230</strain>
    </source>
</reference>
<comment type="similarity">
    <text evidence="1">Belongs to the ABC transporter superfamily.</text>
</comment>
<dbReference type="InterPro" id="IPR027417">
    <property type="entry name" value="P-loop_NTPase"/>
</dbReference>
<dbReference type="eggNOG" id="COG1122">
    <property type="taxonomic scope" value="Bacteria"/>
</dbReference>
<proteinExistence type="inferred from homology"/>
<dbReference type="Proteomes" id="UP000029692">
    <property type="component" value="Unassembled WGS sequence"/>
</dbReference>
<dbReference type="GO" id="GO:0005524">
    <property type="term" value="F:ATP binding"/>
    <property type="evidence" value="ECO:0007669"/>
    <property type="project" value="UniProtKB-KW"/>
</dbReference>
<dbReference type="CDD" id="cd03225">
    <property type="entry name" value="ABC_cobalt_CbiO_domain1"/>
    <property type="match status" value="1"/>
</dbReference>
<dbReference type="AlphaFoldDB" id="A0A098QX01"/>
<dbReference type="RefSeq" id="WP_037547358.1">
    <property type="nucleotide sequence ID" value="NZ_JNUP01000059.1"/>
</dbReference>
<dbReference type="PANTHER" id="PTHR43553">
    <property type="entry name" value="HEAVY METAL TRANSPORTER"/>
    <property type="match status" value="1"/>
</dbReference>
<organism evidence="6 7">
    <name type="scientific">Spirochaeta lutea</name>
    <dbReference type="NCBI Taxonomy" id="1480694"/>
    <lineage>
        <taxon>Bacteria</taxon>
        <taxon>Pseudomonadati</taxon>
        <taxon>Spirochaetota</taxon>
        <taxon>Spirochaetia</taxon>
        <taxon>Spirochaetales</taxon>
        <taxon>Spirochaetaceae</taxon>
        <taxon>Spirochaeta</taxon>
    </lineage>
</organism>
<comment type="caution">
    <text evidence="6">The sequence shown here is derived from an EMBL/GenBank/DDBJ whole genome shotgun (WGS) entry which is preliminary data.</text>
</comment>